<dbReference type="EMBL" id="WJBU01000028">
    <property type="protein sequence ID" value="MRD49639.1"/>
    <property type="molecule type" value="Genomic_DNA"/>
</dbReference>
<dbReference type="NCBIfam" id="NF008113">
    <property type="entry name" value="PRK10860.1"/>
    <property type="match status" value="1"/>
</dbReference>
<dbReference type="InterPro" id="IPR016192">
    <property type="entry name" value="APOBEC/CMP_deaminase_Zn-bd"/>
</dbReference>
<evidence type="ECO:0000259" key="9">
    <source>
        <dbReference type="PROSITE" id="PS51747"/>
    </source>
</evidence>
<dbReference type="InterPro" id="IPR029058">
    <property type="entry name" value="AB_hydrolase_fold"/>
</dbReference>
<dbReference type="AlphaFoldDB" id="A0A844BD65"/>
<dbReference type="EC" id="3.5.4.33" evidence="8"/>
<feature type="domain" description="CMP/dCMP-type deaminase" evidence="9">
    <location>
        <begin position="1"/>
        <end position="112"/>
    </location>
</feature>
<dbReference type="PROSITE" id="PS00903">
    <property type="entry name" value="CYT_DCMP_DEAMINASES_1"/>
    <property type="match status" value="1"/>
</dbReference>
<gene>
    <name evidence="8 10" type="primary">tadA</name>
    <name evidence="10" type="ORF">GHT07_20395</name>
</gene>
<dbReference type="PRINTS" id="PR00412">
    <property type="entry name" value="EPOXHYDRLASE"/>
</dbReference>
<dbReference type="CDD" id="cd01285">
    <property type="entry name" value="nucleoside_deaminase"/>
    <property type="match status" value="1"/>
</dbReference>
<evidence type="ECO:0000256" key="5">
    <source>
        <dbReference type="ARBA" id="ARBA00022801"/>
    </source>
</evidence>
<evidence type="ECO:0000256" key="2">
    <source>
        <dbReference type="ARBA" id="ARBA00011738"/>
    </source>
</evidence>
<keyword evidence="4 8" id="KW-0479">Metal-binding</keyword>
<name>A0A844BD65_9BURK</name>
<dbReference type="Gene3D" id="3.40.140.10">
    <property type="entry name" value="Cytidine Deaminase, domain 2"/>
    <property type="match status" value="1"/>
</dbReference>
<evidence type="ECO:0000256" key="3">
    <source>
        <dbReference type="ARBA" id="ARBA00022694"/>
    </source>
</evidence>
<dbReference type="Pfam" id="PF14437">
    <property type="entry name" value="MafB19-deam"/>
    <property type="match status" value="1"/>
</dbReference>
<protein>
    <recommendedName>
        <fullName evidence="8">tRNA-specific adenosine deaminase</fullName>
        <ecNumber evidence="8">3.5.4.33</ecNumber>
    </recommendedName>
</protein>
<dbReference type="Gene3D" id="3.40.50.1820">
    <property type="entry name" value="alpha/beta hydrolase"/>
    <property type="match status" value="1"/>
</dbReference>
<dbReference type="InterPro" id="IPR002125">
    <property type="entry name" value="CMP_dCMP_dom"/>
</dbReference>
<dbReference type="PRINTS" id="PR00111">
    <property type="entry name" value="ABHYDROLASE"/>
</dbReference>
<sequence length="457" mass="49780">MDDSHYMRLALEQAGRALAAGEVPVGAVVVKDGAVIASGHNAPVGTHDPSAHAEIAALRQAAALLGNYRLDGCTLYVTLEPCSMCAGAMLHARLDRVVYGAADPKTGAAGSVVDLFANAQLNHQTKVTGGVLDSECAGMLGGFFKQRREQDRAVAQPLRDDALRTPQERFENLPGYPWKPHYVSDLPSLAGLRMHYLDEGRADAKRTWLCLHGNPAWSYLYRKMIPVFLEAGDRVVAPDMIGFGKSDKPKKDAAHSFSWHRQVLLEFVERLDLRNVILVVQDWGGILGLTLPMEAPGRYDGLLVMNTTLATGDAALSPGFLAWRAMCAKNPEFDVARLFARGNPQMSEAECAAYNAPFPDRGHRAALRMFPPMVPEHADSDGAAISQVAREFWSTQWAGRSFMAVGVQDPVLGPPAMQALRESIKGCPEPMLVEQGGHFVQEHGEEIARAAVGYFRR</sequence>
<evidence type="ECO:0000256" key="6">
    <source>
        <dbReference type="ARBA" id="ARBA00022833"/>
    </source>
</evidence>
<evidence type="ECO:0000256" key="7">
    <source>
        <dbReference type="ARBA" id="ARBA00048045"/>
    </source>
</evidence>
<dbReference type="SUPFAM" id="SSF53474">
    <property type="entry name" value="alpha/beta-Hydrolases"/>
    <property type="match status" value="1"/>
</dbReference>
<organism evidence="10 11">
    <name type="scientific">Caenimonas koreensis DSM 17982</name>
    <dbReference type="NCBI Taxonomy" id="1121255"/>
    <lineage>
        <taxon>Bacteria</taxon>
        <taxon>Pseudomonadati</taxon>
        <taxon>Pseudomonadota</taxon>
        <taxon>Betaproteobacteria</taxon>
        <taxon>Burkholderiales</taxon>
        <taxon>Comamonadaceae</taxon>
        <taxon>Caenimonas</taxon>
    </lineage>
</organism>
<dbReference type="InterPro" id="IPR028883">
    <property type="entry name" value="tRNA_aden_deaminase"/>
</dbReference>
<evidence type="ECO:0000256" key="8">
    <source>
        <dbReference type="HAMAP-Rule" id="MF_00972"/>
    </source>
</evidence>
<dbReference type="Proteomes" id="UP000487350">
    <property type="component" value="Unassembled WGS sequence"/>
</dbReference>
<dbReference type="SUPFAM" id="SSF53927">
    <property type="entry name" value="Cytidine deaminase-like"/>
    <property type="match status" value="1"/>
</dbReference>
<reference evidence="10 11" key="1">
    <citation type="submission" date="2019-11" db="EMBL/GenBank/DDBJ databases">
        <title>Caenimonas koreensis gen. nov., sp. nov., isolated from activated sludge.</title>
        <authorList>
            <person name="Seung H.R."/>
        </authorList>
    </citation>
    <scope>NUCLEOTIDE SEQUENCE [LARGE SCALE GENOMIC DNA]</scope>
    <source>
        <strain evidence="10 11">EMB320</strain>
    </source>
</reference>
<comment type="caution">
    <text evidence="10">The sequence shown here is derived from an EMBL/GenBank/DDBJ whole genome shotgun (WGS) entry which is preliminary data.</text>
</comment>
<dbReference type="PANTHER" id="PTHR11079">
    <property type="entry name" value="CYTOSINE DEAMINASE FAMILY MEMBER"/>
    <property type="match status" value="1"/>
</dbReference>
<dbReference type="PANTHER" id="PTHR11079:SF202">
    <property type="entry name" value="TRNA-SPECIFIC ADENOSINE DEAMINASE"/>
    <property type="match status" value="1"/>
</dbReference>
<feature type="active site" description="Proton donor" evidence="8">
    <location>
        <position position="54"/>
    </location>
</feature>
<dbReference type="GO" id="GO:0008270">
    <property type="term" value="F:zinc ion binding"/>
    <property type="evidence" value="ECO:0007669"/>
    <property type="project" value="UniProtKB-UniRule"/>
</dbReference>
<dbReference type="GO" id="GO:0002100">
    <property type="term" value="P:tRNA wobble adenosine to inosine editing"/>
    <property type="evidence" value="ECO:0007669"/>
    <property type="project" value="UniProtKB-UniRule"/>
</dbReference>
<accession>A0A844BD65</accession>
<evidence type="ECO:0000313" key="11">
    <source>
        <dbReference type="Proteomes" id="UP000487350"/>
    </source>
</evidence>
<evidence type="ECO:0000256" key="1">
    <source>
        <dbReference type="ARBA" id="ARBA00010669"/>
    </source>
</evidence>
<dbReference type="GO" id="GO:0052717">
    <property type="term" value="F:tRNA-specific adenosine-34 deaminase activity"/>
    <property type="evidence" value="ECO:0007669"/>
    <property type="project" value="UniProtKB-UniRule"/>
</dbReference>
<feature type="binding site" evidence="8">
    <location>
        <position position="82"/>
    </location>
    <ligand>
        <name>Zn(2+)</name>
        <dbReference type="ChEBI" id="CHEBI:29105"/>
        <note>catalytic</note>
    </ligand>
</feature>
<dbReference type="PROSITE" id="PS51747">
    <property type="entry name" value="CYT_DCMP_DEAMINASES_2"/>
    <property type="match status" value="1"/>
</dbReference>
<dbReference type="InterPro" id="IPR000639">
    <property type="entry name" value="Epox_hydrolase-like"/>
</dbReference>
<keyword evidence="6 8" id="KW-0862">Zinc</keyword>
<dbReference type="RefSeq" id="WP_323741040.1">
    <property type="nucleotide sequence ID" value="NZ_WJBU01000028.1"/>
</dbReference>
<dbReference type="InterPro" id="IPR000073">
    <property type="entry name" value="AB_hydrolase_1"/>
</dbReference>
<evidence type="ECO:0000313" key="10">
    <source>
        <dbReference type="EMBL" id="MRD49639.1"/>
    </source>
</evidence>
<keyword evidence="5 8" id="KW-0378">Hydrolase</keyword>
<feature type="binding site" evidence="8">
    <location>
        <position position="52"/>
    </location>
    <ligand>
        <name>Zn(2+)</name>
        <dbReference type="ChEBI" id="CHEBI:29105"/>
        <note>catalytic</note>
    </ligand>
</feature>
<comment type="subunit">
    <text evidence="2 8">Homodimer.</text>
</comment>
<comment type="function">
    <text evidence="8">Catalyzes the deamination of adenosine to inosine at the wobble position 34 of tRNA(Arg2).</text>
</comment>
<dbReference type="FunFam" id="3.40.140.10:FF:000005">
    <property type="entry name" value="tRNA-specific adenosine deaminase"/>
    <property type="match status" value="1"/>
</dbReference>
<dbReference type="InterPro" id="IPR016193">
    <property type="entry name" value="Cytidine_deaminase-like"/>
</dbReference>
<keyword evidence="11" id="KW-1185">Reference proteome</keyword>
<comment type="similarity">
    <text evidence="1">Belongs to the cytidine and deoxycytidylate deaminase family. ADAT2 subfamily.</text>
</comment>
<comment type="catalytic activity">
    <reaction evidence="7 8">
        <text>adenosine(34) in tRNA + H2O + H(+) = inosine(34) in tRNA + NH4(+)</text>
        <dbReference type="Rhea" id="RHEA:43168"/>
        <dbReference type="Rhea" id="RHEA-COMP:10373"/>
        <dbReference type="Rhea" id="RHEA-COMP:10374"/>
        <dbReference type="ChEBI" id="CHEBI:15377"/>
        <dbReference type="ChEBI" id="CHEBI:15378"/>
        <dbReference type="ChEBI" id="CHEBI:28938"/>
        <dbReference type="ChEBI" id="CHEBI:74411"/>
        <dbReference type="ChEBI" id="CHEBI:82852"/>
        <dbReference type="EC" id="3.5.4.33"/>
    </reaction>
</comment>
<dbReference type="HAMAP" id="MF_00972">
    <property type="entry name" value="tRNA_aden_deaminase"/>
    <property type="match status" value="1"/>
</dbReference>
<feature type="binding site" evidence="8">
    <location>
        <position position="85"/>
    </location>
    <ligand>
        <name>Zn(2+)</name>
        <dbReference type="ChEBI" id="CHEBI:29105"/>
        <note>catalytic</note>
    </ligand>
</feature>
<dbReference type="NCBIfam" id="NF002043">
    <property type="entry name" value="PRK00870.1"/>
    <property type="match status" value="1"/>
</dbReference>
<dbReference type="InterPro" id="IPR058535">
    <property type="entry name" value="MafB19-deam"/>
</dbReference>
<proteinExistence type="inferred from homology"/>
<comment type="cofactor">
    <cofactor evidence="8">
        <name>Zn(2+)</name>
        <dbReference type="ChEBI" id="CHEBI:29105"/>
    </cofactor>
    <text evidence="8">Binds 1 zinc ion per subunit.</text>
</comment>
<keyword evidence="3 8" id="KW-0819">tRNA processing</keyword>
<evidence type="ECO:0000256" key="4">
    <source>
        <dbReference type="ARBA" id="ARBA00022723"/>
    </source>
</evidence>
<dbReference type="Pfam" id="PF00561">
    <property type="entry name" value="Abhydrolase_1"/>
    <property type="match status" value="1"/>
</dbReference>